<organism evidence="13 14">
    <name type="scientific">Sphaerosporella brunnea</name>
    <dbReference type="NCBI Taxonomy" id="1250544"/>
    <lineage>
        <taxon>Eukaryota</taxon>
        <taxon>Fungi</taxon>
        <taxon>Dikarya</taxon>
        <taxon>Ascomycota</taxon>
        <taxon>Pezizomycotina</taxon>
        <taxon>Pezizomycetes</taxon>
        <taxon>Pezizales</taxon>
        <taxon>Pyronemataceae</taxon>
        <taxon>Sphaerosporella</taxon>
    </lineage>
</organism>
<dbReference type="FunCoup" id="A0A5J5F190">
    <property type="interactions" value="59"/>
</dbReference>
<protein>
    <recommendedName>
        <fullName evidence="3">glucan 1,4-alpha-glucosidase</fullName>
        <ecNumber evidence="3">3.2.1.3</ecNumber>
    </recommendedName>
    <alternativeName>
        <fullName evidence="11">1,4-alpha-D-glucan glucohydrolase</fullName>
    </alternativeName>
    <alternativeName>
        <fullName evidence="10">Glucan 1,4-alpha-glucosidase</fullName>
    </alternativeName>
</protein>
<comment type="similarity">
    <text evidence="2">Belongs to the glycosyl hydrolase 15 family.</text>
</comment>
<dbReference type="PRINTS" id="PR00736">
    <property type="entry name" value="GLHYDRLASE15"/>
</dbReference>
<keyword evidence="6" id="KW-0325">Glycoprotein</keyword>
<feature type="non-terminal residue" evidence="13">
    <location>
        <position position="1"/>
    </location>
</feature>
<keyword evidence="9" id="KW-0624">Polysaccharide degradation</keyword>
<gene>
    <name evidence="13" type="ORF">FN846DRAFT_775801</name>
</gene>
<evidence type="ECO:0000313" key="13">
    <source>
        <dbReference type="EMBL" id="KAA8909862.1"/>
    </source>
</evidence>
<name>A0A5J5F190_9PEZI</name>
<comment type="caution">
    <text evidence="13">The sequence shown here is derived from an EMBL/GenBank/DDBJ whole genome shotgun (WGS) entry which is preliminary data.</text>
</comment>
<accession>A0A5J5F190</accession>
<evidence type="ECO:0000256" key="9">
    <source>
        <dbReference type="ARBA" id="ARBA00023326"/>
    </source>
</evidence>
<evidence type="ECO:0000256" key="4">
    <source>
        <dbReference type="ARBA" id="ARBA00022729"/>
    </source>
</evidence>
<dbReference type="EC" id="3.2.1.3" evidence="3"/>
<keyword evidence="7" id="KW-0119">Carbohydrate metabolism</keyword>
<dbReference type="InterPro" id="IPR012341">
    <property type="entry name" value="6hp_glycosidase-like_sf"/>
</dbReference>
<dbReference type="EMBL" id="VXIS01000053">
    <property type="protein sequence ID" value="KAA8909862.1"/>
    <property type="molecule type" value="Genomic_DNA"/>
</dbReference>
<evidence type="ECO:0000256" key="8">
    <source>
        <dbReference type="ARBA" id="ARBA00023295"/>
    </source>
</evidence>
<dbReference type="InParanoid" id="A0A5J5F190"/>
<evidence type="ECO:0000259" key="12">
    <source>
        <dbReference type="Pfam" id="PF00723"/>
    </source>
</evidence>
<dbReference type="AlphaFoldDB" id="A0A5J5F190"/>
<evidence type="ECO:0000313" key="14">
    <source>
        <dbReference type="Proteomes" id="UP000326924"/>
    </source>
</evidence>
<evidence type="ECO:0000256" key="3">
    <source>
        <dbReference type="ARBA" id="ARBA00012593"/>
    </source>
</evidence>
<dbReference type="Proteomes" id="UP000326924">
    <property type="component" value="Unassembled WGS sequence"/>
</dbReference>
<dbReference type="FunFam" id="1.50.10.10:FF:000018">
    <property type="entry name" value="Glucoamylase"/>
    <property type="match status" value="1"/>
</dbReference>
<keyword evidence="5" id="KW-0378">Hydrolase</keyword>
<dbReference type="PANTHER" id="PTHR31616">
    <property type="entry name" value="TREHALASE"/>
    <property type="match status" value="1"/>
</dbReference>
<keyword evidence="4" id="KW-0732">Signal</keyword>
<proteinExistence type="inferred from homology"/>
<evidence type="ECO:0000256" key="6">
    <source>
        <dbReference type="ARBA" id="ARBA00023180"/>
    </source>
</evidence>
<dbReference type="InterPro" id="IPR046966">
    <property type="entry name" value="Glucoamylase_active_site"/>
</dbReference>
<dbReference type="GO" id="GO:0004339">
    <property type="term" value="F:glucan 1,4-alpha-glucosidase activity"/>
    <property type="evidence" value="ECO:0007669"/>
    <property type="project" value="UniProtKB-EC"/>
</dbReference>
<dbReference type="Gene3D" id="1.50.10.10">
    <property type="match status" value="1"/>
</dbReference>
<dbReference type="GO" id="GO:0000324">
    <property type="term" value="C:fungal-type vacuole"/>
    <property type="evidence" value="ECO:0007669"/>
    <property type="project" value="TreeGrafter"/>
</dbReference>
<dbReference type="InterPro" id="IPR011613">
    <property type="entry name" value="GH15-like"/>
</dbReference>
<dbReference type="SUPFAM" id="SSF48208">
    <property type="entry name" value="Six-hairpin glycosidases"/>
    <property type="match status" value="1"/>
</dbReference>
<evidence type="ECO:0000256" key="5">
    <source>
        <dbReference type="ARBA" id="ARBA00022801"/>
    </source>
</evidence>
<evidence type="ECO:0000256" key="1">
    <source>
        <dbReference type="ARBA" id="ARBA00001863"/>
    </source>
</evidence>
<dbReference type="InterPro" id="IPR008928">
    <property type="entry name" value="6-hairpin_glycosidase_sf"/>
</dbReference>
<evidence type="ECO:0000256" key="11">
    <source>
        <dbReference type="ARBA" id="ARBA00033473"/>
    </source>
</evidence>
<dbReference type="PANTHER" id="PTHR31616:SF12">
    <property type="entry name" value="GLUCOAMYLASE"/>
    <property type="match status" value="1"/>
</dbReference>
<dbReference type="GO" id="GO:0000272">
    <property type="term" value="P:polysaccharide catabolic process"/>
    <property type="evidence" value="ECO:0007669"/>
    <property type="project" value="UniProtKB-KW"/>
</dbReference>
<evidence type="ECO:0000256" key="2">
    <source>
        <dbReference type="ARBA" id="ARBA00006188"/>
    </source>
</evidence>
<evidence type="ECO:0000256" key="7">
    <source>
        <dbReference type="ARBA" id="ARBA00023277"/>
    </source>
</evidence>
<comment type="catalytic activity">
    <reaction evidence="1">
        <text>Hydrolysis of terminal (1-&gt;4)-linked alpha-D-glucose residues successively from non-reducing ends of the chains with release of beta-D-glucose.</text>
        <dbReference type="EC" id="3.2.1.3"/>
    </reaction>
</comment>
<dbReference type="PROSITE" id="PS00820">
    <property type="entry name" value="GLUCOAMYLASE"/>
    <property type="match status" value="1"/>
</dbReference>
<dbReference type="Pfam" id="PF00723">
    <property type="entry name" value="Glyco_hydro_15"/>
    <property type="match status" value="1"/>
</dbReference>
<reference evidence="13 14" key="1">
    <citation type="submission" date="2019-09" db="EMBL/GenBank/DDBJ databases">
        <title>Draft genome of the ectomycorrhizal ascomycete Sphaerosporella brunnea.</title>
        <authorList>
            <consortium name="DOE Joint Genome Institute"/>
            <person name="Benucci G.M."/>
            <person name="Marozzi G."/>
            <person name="Antonielli L."/>
            <person name="Sanchez S."/>
            <person name="Marco P."/>
            <person name="Wang X."/>
            <person name="Falini L.B."/>
            <person name="Barry K."/>
            <person name="Haridas S."/>
            <person name="Lipzen A."/>
            <person name="Labutti K."/>
            <person name="Grigoriev I.V."/>
            <person name="Murat C."/>
            <person name="Martin F."/>
            <person name="Albertini E."/>
            <person name="Donnini D."/>
            <person name="Bonito G."/>
        </authorList>
    </citation>
    <scope>NUCLEOTIDE SEQUENCE [LARGE SCALE GENOMIC DNA]</scope>
    <source>
        <strain evidence="13 14">Sb_GMNB300</strain>
    </source>
</reference>
<keyword evidence="8 13" id="KW-0326">Glycosidase</keyword>
<sequence>FAKSADAGAVIASPSTSNPDYYYQWTRDSSMVFKVLLYSYLNGNSSIDTFLRELATESDKLQRTSNPSGGPRCSGAGIGEPKFYVNGAAYTGGWGRPQNDGPAIRATVLIKFASVLLDAGETSYKKDPSQTVIKNDLEYVANYWQVSGFDLWEEVQGQHFFNYMVQQRALIEGAELATRLGDTGAATWYNQQAAAIKAALPSFWSSNRGYLISTLNTGRNGLDCGTLLGSLHGNGKRGFGVYPASSDEVLVTLHKLVDVMQPLYPINTAPNAPGIAIGRYSSDAYDVSGVGTSIANPWFICTFTVAETLYTAINQFNARGSIIISATSLSFYQKFLSSVTAGTYSSSTSTYTTIVNNMKAYADSFIATGQTHARSNGSLSEQFSRTDGLQKGARDLTWSYASFLALKWARDGNTAF</sequence>
<keyword evidence="14" id="KW-1185">Reference proteome</keyword>
<evidence type="ECO:0000256" key="10">
    <source>
        <dbReference type="ARBA" id="ARBA00033442"/>
    </source>
</evidence>
<dbReference type="OrthoDB" id="6123450at2759"/>
<feature type="domain" description="GH15-like" evidence="12">
    <location>
        <begin position="3"/>
        <end position="406"/>
    </location>
</feature>
<dbReference type="InterPro" id="IPR000165">
    <property type="entry name" value="Glucoamylase"/>
</dbReference>